<protein>
    <submittedName>
        <fullName evidence="1">Uncharacterized protein</fullName>
    </submittedName>
</protein>
<dbReference type="RefSeq" id="XP_020074415.1">
    <property type="nucleotide sequence ID" value="XM_020221912.1"/>
</dbReference>
<organism evidence="1 2">
    <name type="scientific">Hyphopichia burtonii NRRL Y-1933</name>
    <dbReference type="NCBI Taxonomy" id="984485"/>
    <lineage>
        <taxon>Eukaryota</taxon>
        <taxon>Fungi</taxon>
        <taxon>Dikarya</taxon>
        <taxon>Ascomycota</taxon>
        <taxon>Saccharomycotina</taxon>
        <taxon>Pichiomycetes</taxon>
        <taxon>Debaryomycetaceae</taxon>
        <taxon>Hyphopichia</taxon>
    </lineage>
</organism>
<reference evidence="2" key="1">
    <citation type="submission" date="2016-05" db="EMBL/GenBank/DDBJ databases">
        <title>Comparative genomics of biotechnologically important yeasts.</title>
        <authorList>
            <consortium name="DOE Joint Genome Institute"/>
            <person name="Riley R."/>
            <person name="Haridas S."/>
            <person name="Wolfe K.H."/>
            <person name="Lopes M.R."/>
            <person name="Hittinger C.T."/>
            <person name="Goker M."/>
            <person name="Salamov A."/>
            <person name="Wisecaver J."/>
            <person name="Long T.M."/>
            <person name="Aerts A.L."/>
            <person name="Barry K."/>
            <person name="Choi C."/>
            <person name="Clum A."/>
            <person name="Coughlan A.Y."/>
            <person name="Deshpande S."/>
            <person name="Douglass A.P."/>
            <person name="Hanson S.J."/>
            <person name="Klenk H.-P."/>
            <person name="Labutti K."/>
            <person name="Lapidus A."/>
            <person name="Lindquist E."/>
            <person name="Lipzen A."/>
            <person name="Meier-Kolthoff J.P."/>
            <person name="Ohm R.A."/>
            <person name="Otillar R.P."/>
            <person name="Pangilinan J."/>
            <person name="Peng Y."/>
            <person name="Rokas A."/>
            <person name="Rosa C.A."/>
            <person name="Scheuner C."/>
            <person name="Sibirny A.A."/>
            <person name="Slot J.C."/>
            <person name="Stielow J.B."/>
            <person name="Sun H."/>
            <person name="Kurtzman C.P."/>
            <person name="Blackwell M."/>
            <person name="Grigoriev I.V."/>
            <person name="Jeffries T.W."/>
        </authorList>
    </citation>
    <scope>NUCLEOTIDE SEQUENCE [LARGE SCALE GENOMIC DNA]</scope>
    <source>
        <strain evidence="2">NRRL Y-1933</strain>
    </source>
</reference>
<dbReference type="EMBL" id="KV454545">
    <property type="protein sequence ID" value="ODV65348.1"/>
    <property type="molecule type" value="Genomic_DNA"/>
</dbReference>
<sequence>MNVVIEDLAFSVDKLENVYGVVFGNFERCFGQLQHGLLLKWKNLSLFMASESGLNDFSRLKFPSSLKTFPLSCCKDIDLSTLVIPSFHLHFSL</sequence>
<name>A0A1E4RDK3_9ASCO</name>
<dbReference type="AlphaFoldDB" id="A0A1E4RDK3"/>
<evidence type="ECO:0000313" key="1">
    <source>
        <dbReference type="EMBL" id="ODV65348.1"/>
    </source>
</evidence>
<dbReference type="GeneID" id="30996461"/>
<evidence type="ECO:0000313" key="2">
    <source>
        <dbReference type="Proteomes" id="UP000095085"/>
    </source>
</evidence>
<dbReference type="Proteomes" id="UP000095085">
    <property type="component" value="Unassembled WGS sequence"/>
</dbReference>
<gene>
    <name evidence="1" type="ORF">HYPBUDRAFT_154122</name>
</gene>
<proteinExistence type="predicted"/>
<keyword evidence="2" id="KW-1185">Reference proteome</keyword>
<accession>A0A1E4RDK3</accession>